<accession>A0A7Y7IHF3</accession>
<sequence>MRARLSLPQARRIALNAQALAGVRPAEPVNARAVGRTFAQLQLVQIDSVNIISRSHFLPFFSRLGSYDRTILGTLSGAAPRKMMEYWAHEASYIRPEHFRDLTLWQNRKWVGSAGIDPLLRATLETEIMALLACSRPLTAREVKDRIGHEEEKRRDEWGWNWSSVKRTLEGLFERGVIGAASRNEQFERRYALVDKVLPPALRNGAGTAPAAGSTPAGPAEADRDAAMDRLIEASARAHGIGTLRCFADYFRLPARDAARSVEHLVARGTLERVDVAGWDVPTYLHSAAKIPRRAQGRALLSPFDSLVFERRRLLDLFNFHYRLEIYTPAPKRKYGYYVLPFLLGETLAARVDLKADRQGGRLLVRGAFAEPDAPARTPAELAAELALMARWLELDDVVVVPHGDLAHRLAQEVKRR</sequence>
<protein>
    <submittedName>
        <fullName evidence="2">Winged helix-turn-helix domain-containing protein</fullName>
    </submittedName>
</protein>
<dbReference type="InterPro" id="IPR009351">
    <property type="entry name" value="AlkZ-like"/>
</dbReference>
<feature type="compositionally biased region" description="Low complexity" evidence="1">
    <location>
        <begin position="205"/>
        <end position="220"/>
    </location>
</feature>
<dbReference type="PANTHER" id="PTHR30528">
    <property type="entry name" value="CYTOPLASMIC PROTEIN"/>
    <property type="match status" value="1"/>
</dbReference>
<dbReference type="EMBL" id="JAAMFM010000016">
    <property type="protein sequence ID" value="NVM95541.1"/>
    <property type="molecule type" value="Genomic_DNA"/>
</dbReference>
<dbReference type="Pfam" id="PF06224">
    <property type="entry name" value="AlkZ-like"/>
    <property type="match status" value="1"/>
</dbReference>
<evidence type="ECO:0000256" key="1">
    <source>
        <dbReference type="SAM" id="MobiDB-lite"/>
    </source>
</evidence>
<dbReference type="PANTHER" id="PTHR30528:SF0">
    <property type="entry name" value="CYTOPLASMIC PROTEIN"/>
    <property type="match status" value="1"/>
</dbReference>
<organism evidence="2 3">
    <name type="scientific">Arthrobacter wenxiniae</name>
    <dbReference type="NCBI Taxonomy" id="2713570"/>
    <lineage>
        <taxon>Bacteria</taxon>
        <taxon>Bacillati</taxon>
        <taxon>Actinomycetota</taxon>
        <taxon>Actinomycetes</taxon>
        <taxon>Micrococcales</taxon>
        <taxon>Micrococcaceae</taxon>
        <taxon>Arthrobacter</taxon>
    </lineage>
</organism>
<dbReference type="RefSeq" id="WP_176635268.1">
    <property type="nucleotide sequence ID" value="NZ_JAAMFM010000016.1"/>
</dbReference>
<evidence type="ECO:0000313" key="2">
    <source>
        <dbReference type="EMBL" id="NVM95541.1"/>
    </source>
</evidence>
<dbReference type="Proteomes" id="UP000543556">
    <property type="component" value="Unassembled WGS sequence"/>
</dbReference>
<keyword evidence="3" id="KW-1185">Reference proteome</keyword>
<gene>
    <name evidence="2" type="ORF">G6034_11555</name>
</gene>
<comment type="caution">
    <text evidence="2">The sequence shown here is derived from an EMBL/GenBank/DDBJ whole genome shotgun (WGS) entry which is preliminary data.</text>
</comment>
<name>A0A7Y7IHF3_9MICC</name>
<dbReference type="AlphaFoldDB" id="A0A7Y7IHF3"/>
<feature type="region of interest" description="Disordered" evidence="1">
    <location>
        <begin position="205"/>
        <end position="224"/>
    </location>
</feature>
<evidence type="ECO:0000313" key="3">
    <source>
        <dbReference type="Proteomes" id="UP000543556"/>
    </source>
</evidence>
<reference evidence="2 3" key="1">
    <citation type="submission" date="2020-02" db="EMBL/GenBank/DDBJ databases">
        <title>Genome sequence of strain AETb3-4.</title>
        <authorList>
            <person name="Gao J."/>
            <person name="Zhang X."/>
        </authorList>
    </citation>
    <scope>NUCLEOTIDE SEQUENCE [LARGE SCALE GENOMIC DNA]</scope>
    <source>
        <strain evidence="2 3">AETb3-4</strain>
    </source>
</reference>
<proteinExistence type="predicted"/>